<organism evidence="1 2">
    <name type="scientific">Periplaneta americana</name>
    <name type="common">American cockroach</name>
    <name type="synonym">Blatta americana</name>
    <dbReference type="NCBI Taxonomy" id="6978"/>
    <lineage>
        <taxon>Eukaryota</taxon>
        <taxon>Metazoa</taxon>
        <taxon>Ecdysozoa</taxon>
        <taxon>Arthropoda</taxon>
        <taxon>Hexapoda</taxon>
        <taxon>Insecta</taxon>
        <taxon>Pterygota</taxon>
        <taxon>Neoptera</taxon>
        <taxon>Polyneoptera</taxon>
        <taxon>Dictyoptera</taxon>
        <taxon>Blattodea</taxon>
        <taxon>Blattoidea</taxon>
        <taxon>Blattidae</taxon>
        <taxon>Blattinae</taxon>
        <taxon>Periplaneta</taxon>
    </lineage>
</organism>
<protein>
    <submittedName>
        <fullName evidence="1">Uncharacterized protein</fullName>
    </submittedName>
</protein>
<gene>
    <name evidence="1" type="ORF">ANN_21907</name>
</gene>
<keyword evidence="2" id="KW-1185">Reference proteome</keyword>
<sequence>MAGLCEGGNEPPGSLKAIWDKEKLNVNKTKSTVNGRKINKVNVQIQNEAVEKVDTLSKKAVEKIDSFERKILKRIYGPVCVQGEWRIRYNNELYSMYGEPPLSHIIRIKRLKWAGHLIRMEEHRVPKKIFLGDFGGGIPHNRWEYGVCQDALQTLKIQNWRVAAQDRLGWRRATGRRAIEEEEKVDSFKYLGRTISSNMICCQEVKRRVAMANWTSGKITKKD</sequence>
<evidence type="ECO:0000313" key="2">
    <source>
        <dbReference type="Proteomes" id="UP001148838"/>
    </source>
</evidence>
<dbReference type="EMBL" id="JAJSOF020000033">
    <property type="protein sequence ID" value="KAJ4429704.1"/>
    <property type="molecule type" value="Genomic_DNA"/>
</dbReference>
<proteinExistence type="predicted"/>
<evidence type="ECO:0000313" key="1">
    <source>
        <dbReference type="EMBL" id="KAJ4429704.1"/>
    </source>
</evidence>
<dbReference type="Proteomes" id="UP001148838">
    <property type="component" value="Unassembled WGS sequence"/>
</dbReference>
<comment type="caution">
    <text evidence="1">The sequence shown here is derived from an EMBL/GenBank/DDBJ whole genome shotgun (WGS) entry which is preliminary data.</text>
</comment>
<reference evidence="1 2" key="1">
    <citation type="journal article" date="2022" name="Allergy">
        <title>Genome assembly and annotation of Periplaneta americana reveal a comprehensive cockroach allergen profile.</title>
        <authorList>
            <person name="Wang L."/>
            <person name="Xiong Q."/>
            <person name="Saelim N."/>
            <person name="Wang L."/>
            <person name="Nong W."/>
            <person name="Wan A.T."/>
            <person name="Shi M."/>
            <person name="Liu X."/>
            <person name="Cao Q."/>
            <person name="Hui J.H.L."/>
            <person name="Sookrung N."/>
            <person name="Leung T.F."/>
            <person name="Tungtrongchitr A."/>
            <person name="Tsui S.K.W."/>
        </authorList>
    </citation>
    <scope>NUCLEOTIDE SEQUENCE [LARGE SCALE GENOMIC DNA]</scope>
    <source>
        <strain evidence="1">PWHHKU_190912</strain>
    </source>
</reference>
<accession>A0ABQ8S6N6</accession>
<name>A0ABQ8S6N6_PERAM</name>